<keyword evidence="2" id="KW-0808">Transferase</keyword>
<evidence type="ECO:0000259" key="1">
    <source>
        <dbReference type="PROSITE" id="PS50046"/>
    </source>
</evidence>
<dbReference type="EMBL" id="FO818640">
    <property type="protein sequence ID" value="CDM96833.1"/>
    <property type="molecule type" value="Genomic_DNA"/>
</dbReference>
<dbReference type="Pfam" id="PF01590">
    <property type="entry name" value="GAF"/>
    <property type="match status" value="1"/>
</dbReference>
<dbReference type="AlphaFoldDB" id="A0A9P1KI86"/>
<dbReference type="Proteomes" id="UP000032946">
    <property type="component" value="Chromosome"/>
</dbReference>
<dbReference type="EC" id="2.7.13.3" evidence="2"/>
<dbReference type="InterPro" id="IPR029016">
    <property type="entry name" value="GAF-like_dom_sf"/>
</dbReference>
<sequence length="108" mass="12654">MDMIWRATAQAVRQILRCDRVVVYRLLPQGNGQFLFESVAPNCPQFINMTDPNTWLSWHWKETQGNLNQVYNQQAVNDIYKSTLSNSHQVLIDEFMIRSYMITPVFLG</sequence>
<reference evidence="2 3" key="1">
    <citation type="submission" date="2014-02" db="EMBL/GenBank/DDBJ databases">
        <authorList>
            <person name="Genoscope - CEA"/>
        </authorList>
    </citation>
    <scope>NUCLEOTIDE SEQUENCE [LARGE SCALE GENOMIC DNA]</scope>
    <source>
        <strain evidence="2 3">PCC 8005</strain>
    </source>
</reference>
<proteinExistence type="predicted"/>
<evidence type="ECO:0000313" key="2">
    <source>
        <dbReference type="EMBL" id="CDM96833.1"/>
    </source>
</evidence>
<name>A0A9P1KI86_9CYAN</name>
<feature type="domain" description="Phytochrome chromophore attachment site" evidence="1">
    <location>
        <begin position="1"/>
        <end position="63"/>
    </location>
</feature>
<evidence type="ECO:0000313" key="3">
    <source>
        <dbReference type="Proteomes" id="UP000032946"/>
    </source>
</evidence>
<organism evidence="2 3">
    <name type="scientific">Limnospira indica PCC 8005</name>
    <dbReference type="NCBI Taxonomy" id="376219"/>
    <lineage>
        <taxon>Bacteria</taxon>
        <taxon>Bacillati</taxon>
        <taxon>Cyanobacteriota</taxon>
        <taxon>Cyanophyceae</taxon>
        <taxon>Oscillatoriophycideae</taxon>
        <taxon>Oscillatoriales</taxon>
        <taxon>Sirenicapillariaceae</taxon>
        <taxon>Limnospira</taxon>
    </lineage>
</organism>
<protein>
    <submittedName>
        <fullName evidence="2">Signal transduction histidine kinase</fullName>
        <ecNumber evidence="2">2.7.13.3</ecNumber>
    </submittedName>
</protein>
<dbReference type="GO" id="GO:0004673">
    <property type="term" value="F:protein histidine kinase activity"/>
    <property type="evidence" value="ECO:0007669"/>
    <property type="project" value="UniProtKB-EC"/>
</dbReference>
<accession>A0A9P1KI86</accession>
<dbReference type="RefSeq" id="WP_008052980.1">
    <property type="nucleotide sequence ID" value="NZ_FO818640.1"/>
</dbReference>
<keyword evidence="3" id="KW-1185">Reference proteome</keyword>
<dbReference type="InterPro" id="IPR016132">
    <property type="entry name" value="Phyto_chromo_attachment"/>
</dbReference>
<dbReference type="Gene3D" id="3.30.450.40">
    <property type="match status" value="1"/>
</dbReference>
<gene>
    <name evidence="2" type="ORF">ARTHRO_41242</name>
</gene>
<keyword evidence="2" id="KW-0418">Kinase</keyword>
<dbReference type="InterPro" id="IPR003018">
    <property type="entry name" value="GAF"/>
</dbReference>
<dbReference type="SUPFAM" id="SSF55781">
    <property type="entry name" value="GAF domain-like"/>
    <property type="match status" value="1"/>
</dbReference>
<dbReference type="PROSITE" id="PS50046">
    <property type="entry name" value="PHYTOCHROME_2"/>
    <property type="match status" value="1"/>
</dbReference>